<reference evidence="8" key="1">
    <citation type="submission" date="2018-09" db="EMBL/GenBank/DDBJ databases">
        <authorList>
            <person name="Kim I."/>
        </authorList>
    </citation>
    <scope>NUCLEOTIDE SEQUENCE [LARGE SCALE GENOMIC DNA]</scope>
    <source>
        <strain evidence="8">DD4a</strain>
    </source>
</reference>
<evidence type="ECO:0000256" key="4">
    <source>
        <dbReference type="ARBA" id="ARBA00023163"/>
    </source>
</evidence>
<dbReference type="GO" id="GO:0032993">
    <property type="term" value="C:protein-DNA complex"/>
    <property type="evidence" value="ECO:0007669"/>
    <property type="project" value="TreeGrafter"/>
</dbReference>
<gene>
    <name evidence="7" type="ORF">D1781_08370</name>
</gene>
<dbReference type="PANTHER" id="PTHR30346">
    <property type="entry name" value="TRANSCRIPTIONAL DUAL REGULATOR HCAR-RELATED"/>
    <property type="match status" value="1"/>
</dbReference>
<dbReference type="Proteomes" id="UP000265742">
    <property type="component" value="Unassembled WGS sequence"/>
</dbReference>
<keyword evidence="8" id="KW-1185">Reference proteome</keyword>
<dbReference type="Pfam" id="PF03466">
    <property type="entry name" value="LysR_substrate"/>
    <property type="match status" value="1"/>
</dbReference>
<keyword evidence="2" id="KW-0805">Transcription regulation</keyword>
<dbReference type="EMBL" id="QXTG01000002">
    <property type="protein sequence ID" value="RIX28822.1"/>
    <property type="molecule type" value="Genomic_DNA"/>
</dbReference>
<dbReference type="GO" id="GO:0003677">
    <property type="term" value="F:DNA binding"/>
    <property type="evidence" value="ECO:0007669"/>
    <property type="project" value="UniProtKB-KW"/>
</dbReference>
<evidence type="ECO:0000256" key="1">
    <source>
        <dbReference type="ARBA" id="ARBA00009437"/>
    </source>
</evidence>
<feature type="domain" description="LysR substrate-binding" evidence="6">
    <location>
        <begin position="91"/>
        <end position="154"/>
    </location>
</feature>
<dbReference type="Gene3D" id="3.40.190.10">
    <property type="entry name" value="Periplasmic binding protein-like II"/>
    <property type="match status" value="2"/>
</dbReference>
<keyword evidence="4" id="KW-0804">Transcription</keyword>
<keyword evidence="3" id="KW-0238">DNA-binding</keyword>
<evidence type="ECO:0000259" key="6">
    <source>
        <dbReference type="Pfam" id="PF03466"/>
    </source>
</evidence>
<accession>A0A3A1TXA4</accession>
<dbReference type="GO" id="GO:0003700">
    <property type="term" value="F:DNA-binding transcription factor activity"/>
    <property type="evidence" value="ECO:0007669"/>
    <property type="project" value="TreeGrafter"/>
</dbReference>
<dbReference type="OrthoDB" id="3388207at2"/>
<name>A0A3A1TXA4_9MICO</name>
<evidence type="ECO:0000256" key="5">
    <source>
        <dbReference type="SAM" id="MobiDB-lite"/>
    </source>
</evidence>
<feature type="compositionally biased region" description="Basic and acidic residues" evidence="5">
    <location>
        <begin position="171"/>
        <end position="182"/>
    </location>
</feature>
<comment type="caution">
    <text evidence="7">The sequence shown here is derived from an EMBL/GenBank/DDBJ whole genome shotgun (WGS) entry which is preliminary data.</text>
</comment>
<evidence type="ECO:0000256" key="2">
    <source>
        <dbReference type="ARBA" id="ARBA00023015"/>
    </source>
</evidence>
<evidence type="ECO:0000256" key="3">
    <source>
        <dbReference type="ARBA" id="ARBA00023125"/>
    </source>
</evidence>
<sequence>MPDVPLQVVPVEDVAAALHPAVPGDPAVPAVRMVFARLPVDGADADGLHVIPLWEETPVVVAAKDHPVKVFDAVTEADLADEELYPGWDEGALDIVAAGHGIARMPQSVFRATGRKDLVARPITDAAPSRVGLVWPRSEGGPLVDEFIGIVRGRTANSSRAEAAAPADPAEPTRRRGTEQQRRATPKRATPPVQKHKQQQRHQPKPGPKQGKRHR</sequence>
<feature type="compositionally biased region" description="Basic residues" evidence="5">
    <location>
        <begin position="194"/>
        <end position="215"/>
    </location>
</feature>
<comment type="similarity">
    <text evidence="1">Belongs to the LysR transcriptional regulatory family.</text>
</comment>
<dbReference type="InterPro" id="IPR005119">
    <property type="entry name" value="LysR_subst-bd"/>
</dbReference>
<evidence type="ECO:0000313" key="7">
    <source>
        <dbReference type="EMBL" id="RIX28822.1"/>
    </source>
</evidence>
<evidence type="ECO:0000313" key="8">
    <source>
        <dbReference type="Proteomes" id="UP000265742"/>
    </source>
</evidence>
<dbReference type="AlphaFoldDB" id="A0A3A1TXA4"/>
<dbReference type="CDD" id="cd05466">
    <property type="entry name" value="PBP2_LTTR_substrate"/>
    <property type="match status" value="1"/>
</dbReference>
<dbReference type="SUPFAM" id="SSF53850">
    <property type="entry name" value="Periplasmic binding protein-like II"/>
    <property type="match status" value="1"/>
</dbReference>
<feature type="compositionally biased region" description="Low complexity" evidence="5">
    <location>
        <begin position="156"/>
        <end position="170"/>
    </location>
</feature>
<protein>
    <submittedName>
        <fullName evidence="7">LysR family transcriptional regulator</fullName>
    </submittedName>
</protein>
<dbReference type="PANTHER" id="PTHR30346:SF0">
    <property type="entry name" value="HCA OPERON TRANSCRIPTIONAL ACTIVATOR HCAR"/>
    <property type="match status" value="1"/>
</dbReference>
<proteinExistence type="inferred from homology"/>
<feature type="region of interest" description="Disordered" evidence="5">
    <location>
        <begin position="156"/>
        <end position="215"/>
    </location>
</feature>
<organism evidence="7 8">
    <name type="scientific">Amnibacterium setariae</name>
    <dbReference type="NCBI Taxonomy" id="2306585"/>
    <lineage>
        <taxon>Bacteria</taxon>
        <taxon>Bacillati</taxon>
        <taxon>Actinomycetota</taxon>
        <taxon>Actinomycetes</taxon>
        <taxon>Micrococcales</taxon>
        <taxon>Microbacteriaceae</taxon>
        <taxon>Amnibacterium</taxon>
    </lineage>
</organism>